<dbReference type="HOGENOM" id="CLU_2999449_0_0_1"/>
<evidence type="ECO:0000313" key="2">
    <source>
        <dbReference type="EnsemblPlants" id="KEH42540"/>
    </source>
</evidence>
<dbReference type="Proteomes" id="UP000002051">
    <property type="component" value="Unassembled WGS sequence"/>
</dbReference>
<dbReference type="EnsemblPlants" id="KEH42540">
    <property type="protein sequence ID" value="KEH42540"/>
    <property type="gene ID" value="MTR_1g070010"/>
</dbReference>
<organism evidence="1 3">
    <name type="scientific">Medicago truncatula</name>
    <name type="common">Barrel medic</name>
    <name type="synonym">Medicago tribuloides</name>
    <dbReference type="NCBI Taxonomy" id="3880"/>
    <lineage>
        <taxon>Eukaryota</taxon>
        <taxon>Viridiplantae</taxon>
        <taxon>Streptophyta</taxon>
        <taxon>Embryophyta</taxon>
        <taxon>Tracheophyta</taxon>
        <taxon>Spermatophyta</taxon>
        <taxon>Magnoliopsida</taxon>
        <taxon>eudicotyledons</taxon>
        <taxon>Gunneridae</taxon>
        <taxon>Pentapetalae</taxon>
        <taxon>rosids</taxon>
        <taxon>fabids</taxon>
        <taxon>Fabales</taxon>
        <taxon>Fabaceae</taxon>
        <taxon>Papilionoideae</taxon>
        <taxon>50 kb inversion clade</taxon>
        <taxon>NPAAA clade</taxon>
        <taxon>Hologalegina</taxon>
        <taxon>IRL clade</taxon>
        <taxon>Trifolieae</taxon>
        <taxon>Medicago</taxon>
    </lineage>
</organism>
<reference evidence="1 3" key="2">
    <citation type="journal article" date="2014" name="BMC Genomics">
        <title>An improved genome release (version Mt4.0) for the model legume Medicago truncatula.</title>
        <authorList>
            <person name="Tang H."/>
            <person name="Krishnakumar V."/>
            <person name="Bidwell S."/>
            <person name="Rosen B."/>
            <person name="Chan A."/>
            <person name="Zhou S."/>
            <person name="Gentzbittel L."/>
            <person name="Childs K.L."/>
            <person name="Yandell M."/>
            <person name="Gundlach H."/>
            <person name="Mayer K.F."/>
            <person name="Schwartz D.C."/>
            <person name="Town C.D."/>
        </authorList>
    </citation>
    <scope>GENOME REANNOTATION</scope>
    <source>
        <strain evidence="1">A17</strain>
        <strain evidence="2 3">cv. Jemalong A17</strain>
    </source>
</reference>
<reference evidence="2" key="3">
    <citation type="submission" date="2015-04" db="UniProtKB">
        <authorList>
            <consortium name="EnsemblPlants"/>
        </authorList>
    </citation>
    <scope>IDENTIFICATION</scope>
    <source>
        <strain evidence="2">cv. Jemalong A17</strain>
    </source>
</reference>
<gene>
    <name evidence="1" type="ordered locus">MTR_1g070010</name>
</gene>
<sequence>MPLKNLPSSPNSYCSLNWHWGELNMRPQGGANSQVLSQYHQGNLSGLILIVPYKSEP</sequence>
<protein>
    <submittedName>
        <fullName evidence="1 2">Uncharacterized protein</fullName>
    </submittedName>
</protein>
<accession>A0A072VWR7</accession>
<evidence type="ECO:0000313" key="3">
    <source>
        <dbReference type="Proteomes" id="UP000002051"/>
    </source>
</evidence>
<name>A0A072VWR7_MEDTR</name>
<dbReference type="EMBL" id="CM001217">
    <property type="protein sequence ID" value="KEH42540.1"/>
    <property type="molecule type" value="Genomic_DNA"/>
</dbReference>
<proteinExistence type="predicted"/>
<reference evidence="1 3" key="1">
    <citation type="journal article" date="2011" name="Nature">
        <title>The Medicago genome provides insight into the evolution of rhizobial symbioses.</title>
        <authorList>
            <person name="Young N.D."/>
            <person name="Debelle F."/>
            <person name="Oldroyd G.E."/>
            <person name="Geurts R."/>
            <person name="Cannon S.B."/>
            <person name="Udvardi M.K."/>
            <person name="Benedito V.A."/>
            <person name="Mayer K.F."/>
            <person name="Gouzy J."/>
            <person name="Schoof H."/>
            <person name="Van de Peer Y."/>
            <person name="Proost S."/>
            <person name="Cook D.R."/>
            <person name="Meyers B.C."/>
            <person name="Spannagl M."/>
            <person name="Cheung F."/>
            <person name="De Mita S."/>
            <person name="Krishnakumar V."/>
            <person name="Gundlach H."/>
            <person name="Zhou S."/>
            <person name="Mudge J."/>
            <person name="Bharti A.K."/>
            <person name="Murray J.D."/>
            <person name="Naoumkina M.A."/>
            <person name="Rosen B."/>
            <person name="Silverstein K.A."/>
            <person name="Tang H."/>
            <person name="Rombauts S."/>
            <person name="Zhao P.X."/>
            <person name="Zhou P."/>
            <person name="Barbe V."/>
            <person name="Bardou P."/>
            <person name="Bechner M."/>
            <person name="Bellec A."/>
            <person name="Berger A."/>
            <person name="Berges H."/>
            <person name="Bidwell S."/>
            <person name="Bisseling T."/>
            <person name="Choisne N."/>
            <person name="Couloux A."/>
            <person name="Denny R."/>
            <person name="Deshpande S."/>
            <person name="Dai X."/>
            <person name="Doyle J.J."/>
            <person name="Dudez A.M."/>
            <person name="Farmer A.D."/>
            <person name="Fouteau S."/>
            <person name="Franken C."/>
            <person name="Gibelin C."/>
            <person name="Gish J."/>
            <person name="Goldstein S."/>
            <person name="Gonzalez A.J."/>
            <person name="Green P.J."/>
            <person name="Hallab A."/>
            <person name="Hartog M."/>
            <person name="Hua A."/>
            <person name="Humphray S.J."/>
            <person name="Jeong D.H."/>
            <person name="Jing Y."/>
            <person name="Jocker A."/>
            <person name="Kenton S.M."/>
            <person name="Kim D.J."/>
            <person name="Klee K."/>
            <person name="Lai H."/>
            <person name="Lang C."/>
            <person name="Lin S."/>
            <person name="Macmil S.L."/>
            <person name="Magdelenat G."/>
            <person name="Matthews L."/>
            <person name="McCorrison J."/>
            <person name="Monaghan E.L."/>
            <person name="Mun J.H."/>
            <person name="Najar F.Z."/>
            <person name="Nicholson C."/>
            <person name="Noirot C."/>
            <person name="O'Bleness M."/>
            <person name="Paule C.R."/>
            <person name="Poulain J."/>
            <person name="Prion F."/>
            <person name="Qin B."/>
            <person name="Qu C."/>
            <person name="Retzel E.F."/>
            <person name="Riddle C."/>
            <person name="Sallet E."/>
            <person name="Samain S."/>
            <person name="Samson N."/>
            <person name="Sanders I."/>
            <person name="Saurat O."/>
            <person name="Scarpelli C."/>
            <person name="Schiex T."/>
            <person name="Segurens B."/>
            <person name="Severin A.J."/>
            <person name="Sherrier D.J."/>
            <person name="Shi R."/>
            <person name="Sims S."/>
            <person name="Singer S.R."/>
            <person name="Sinharoy S."/>
            <person name="Sterck L."/>
            <person name="Viollet A."/>
            <person name="Wang B.B."/>
            <person name="Wang K."/>
            <person name="Wang M."/>
            <person name="Wang X."/>
            <person name="Warfsmann J."/>
            <person name="Weissenbach J."/>
            <person name="White D.D."/>
            <person name="White J.D."/>
            <person name="Wiley G.B."/>
            <person name="Wincker P."/>
            <person name="Xing Y."/>
            <person name="Yang L."/>
            <person name="Yao Z."/>
            <person name="Ying F."/>
            <person name="Zhai J."/>
            <person name="Zhou L."/>
            <person name="Zuber A."/>
            <person name="Denarie J."/>
            <person name="Dixon R.A."/>
            <person name="May G.D."/>
            <person name="Schwartz D.C."/>
            <person name="Rogers J."/>
            <person name="Quetier F."/>
            <person name="Town C.D."/>
            <person name="Roe B.A."/>
        </authorList>
    </citation>
    <scope>NUCLEOTIDE SEQUENCE [LARGE SCALE GENOMIC DNA]</scope>
    <source>
        <strain evidence="1">A17</strain>
        <strain evidence="2 3">cv. Jemalong A17</strain>
    </source>
</reference>
<keyword evidence="3" id="KW-1185">Reference proteome</keyword>
<evidence type="ECO:0000313" key="1">
    <source>
        <dbReference type="EMBL" id="KEH42540.1"/>
    </source>
</evidence>
<dbReference type="AlphaFoldDB" id="A0A072VWR7"/>